<feature type="compositionally biased region" description="Basic and acidic residues" evidence="1">
    <location>
        <begin position="418"/>
        <end position="451"/>
    </location>
</feature>
<feature type="compositionally biased region" description="Basic residues" evidence="1">
    <location>
        <begin position="46"/>
        <end position="61"/>
    </location>
</feature>
<feature type="compositionally biased region" description="Polar residues" evidence="1">
    <location>
        <begin position="142"/>
        <end position="151"/>
    </location>
</feature>
<dbReference type="RefSeq" id="XP_008322066.1">
    <property type="nucleotide sequence ID" value="XM_008323844.3"/>
</dbReference>
<feature type="compositionally biased region" description="Polar residues" evidence="1">
    <location>
        <begin position="212"/>
        <end position="225"/>
    </location>
</feature>
<evidence type="ECO:0000256" key="1">
    <source>
        <dbReference type="SAM" id="MobiDB-lite"/>
    </source>
</evidence>
<organism evidence="2 3">
    <name type="scientific">Cynoglossus semilaevis</name>
    <name type="common">Tongue sole</name>
    <dbReference type="NCBI Taxonomy" id="244447"/>
    <lineage>
        <taxon>Eukaryota</taxon>
        <taxon>Metazoa</taxon>
        <taxon>Chordata</taxon>
        <taxon>Craniata</taxon>
        <taxon>Vertebrata</taxon>
        <taxon>Euteleostomi</taxon>
        <taxon>Actinopterygii</taxon>
        <taxon>Neopterygii</taxon>
        <taxon>Teleostei</taxon>
        <taxon>Neoteleostei</taxon>
        <taxon>Acanthomorphata</taxon>
        <taxon>Carangaria</taxon>
        <taxon>Pleuronectiformes</taxon>
        <taxon>Pleuronectoidei</taxon>
        <taxon>Cynoglossidae</taxon>
        <taxon>Cynoglossinae</taxon>
        <taxon>Cynoglossus</taxon>
    </lineage>
</organism>
<reference evidence="2" key="2">
    <citation type="submission" date="2025-08" db="UniProtKB">
        <authorList>
            <consortium name="Ensembl"/>
        </authorList>
    </citation>
    <scope>IDENTIFICATION</scope>
</reference>
<feature type="region of interest" description="Disordered" evidence="1">
    <location>
        <begin position="164"/>
        <end position="263"/>
    </location>
</feature>
<dbReference type="AlphaFoldDB" id="A0A3P8VU55"/>
<feature type="region of interest" description="Disordered" evidence="1">
    <location>
        <begin position="593"/>
        <end position="621"/>
    </location>
</feature>
<feature type="compositionally biased region" description="Polar residues" evidence="1">
    <location>
        <begin position="238"/>
        <end position="263"/>
    </location>
</feature>
<evidence type="ECO:0000313" key="2">
    <source>
        <dbReference type="Ensembl" id="ENSCSEP00000015925.1"/>
    </source>
</evidence>
<dbReference type="InParanoid" id="A0A3P8VU55"/>
<dbReference type="OMA" id="TLRSHKT"/>
<reference evidence="2 3" key="1">
    <citation type="journal article" date="2014" name="Nat. Genet.">
        <title>Whole-genome sequence of a flatfish provides insights into ZW sex chromosome evolution and adaptation to a benthic lifestyle.</title>
        <authorList>
            <person name="Chen S."/>
            <person name="Zhang G."/>
            <person name="Shao C."/>
            <person name="Huang Q."/>
            <person name="Liu G."/>
            <person name="Zhang P."/>
            <person name="Song W."/>
            <person name="An N."/>
            <person name="Chalopin D."/>
            <person name="Volff J.N."/>
            <person name="Hong Y."/>
            <person name="Li Q."/>
            <person name="Sha Z."/>
            <person name="Zhou H."/>
            <person name="Xie M."/>
            <person name="Yu Q."/>
            <person name="Liu Y."/>
            <person name="Xiang H."/>
            <person name="Wang N."/>
            <person name="Wu K."/>
            <person name="Yang C."/>
            <person name="Zhou Q."/>
            <person name="Liao X."/>
            <person name="Yang L."/>
            <person name="Hu Q."/>
            <person name="Zhang J."/>
            <person name="Meng L."/>
            <person name="Jin L."/>
            <person name="Tian Y."/>
            <person name="Lian J."/>
            <person name="Yang J."/>
            <person name="Miao G."/>
            <person name="Liu S."/>
            <person name="Liang Z."/>
            <person name="Yan F."/>
            <person name="Li Y."/>
            <person name="Sun B."/>
            <person name="Zhang H."/>
            <person name="Zhang J."/>
            <person name="Zhu Y."/>
            <person name="Du M."/>
            <person name="Zhao Y."/>
            <person name="Schartl M."/>
            <person name="Tang Q."/>
            <person name="Wang J."/>
        </authorList>
    </citation>
    <scope>NUCLEOTIDE SEQUENCE</scope>
</reference>
<dbReference type="Proteomes" id="UP000265120">
    <property type="component" value="Chromosome 13"/>
</dbReference>
<feature type="compositionally biased region" description="Polar residues" evidence="1">
    <location>
        <begin position="602"/>
        <end position="615"/>
    </location>
</feature>
<feature type="compositionally biased region" description="Basic residues" evidence="1">
    <location>
        <begin position="81"/>
        <end position="93"/>
    </location>
</feature>
<feature type="compositionally biased region" description="Basic and acidic residues" evidence="1">
    <location>
        <begin position="192"/>
        <end position="202"/>
    </location>
</feature>
<dbReference type="RefSeq" id="XP_024917210.1">
    <property type="nucleotide sequence ID" value="XM_025061442.1"/>
</dbReference>
<feature type="compositionally biased region" description="Polar residues" evidence="1">
    <location>
        <begin position="94"/>
        <end position="109"/>
    </location>
</feature>
<dbReference type="KEGG" id="csem:103388718"/>
<keyword evidence="3" id="KW-1185">Reference proteome</keyword>
<feature type="region of interest" description="Disordered" evidence="1">
    <location>
        <begin position="849"/>
        <end position="882"/>
    </location>
</feature>
<feature type="region of interest" description="Disordered" evidence="1">
    <location>
        <begin position="290"/>
        <end position="327"/>
    </location>
</feature>
<dbReference type="Ensembl" id="ENSCSET00000016125.1">
    <property type="protein sequence ID" value="ENSCSEP00000015925.1"/>
    <property type="gene ID" value="ENSCSEG00000010234.1"/>
</dbReference>
<feature type="compositionally biased region" description="Basic and acidic residues" evidence="1">
    <location>
        <begin position="396"/>
        <end position="409"/>
    </location>
</feature>
<feature type="compositionally biased region" description="Polar residues" evidence="1">
    <location>
        <begin position="507"/>
        <end position="519"/>
    </location>
</feature>
<feature type="compositionally biased region" description="Low complexity" evidence="1">
    <location>
        <begin position="849"/>
        <end position="859"/>
    </location>
</feature>
<name>A0A3P8VU55_CYNSE</name>
<feature type="region of interest" description="Disordered" evidence="1">
    <location>
        <begin position="380"/>
        <end position="542"/>
    </location>
</feature>
<feature type="region of interest" description="Disordered" evidence="1">
    <location>
        <begin position="45"/>
        <end position="151"/>
    </location>
</feature>
<dbReference type="RefSeq" id="XP_016893561.1">
    <property type="nucleotide sequence ID" value="XM_017038072.2"/>
</dbReference>
<reference evidence="2" key="3">
    <citation type="submission" date="2025-09" db="UniProtKB">
        <authorList>
            <consortium name="Ensembl"/>
        </authorList>
    </citation>
    <scope>IDENTIFICATION</scope>
</reference>
<dbReference type="STRING" id="244447.ENSCSEP00000015925"/>
<dbReference type="GeneTree" id="ENSGT00980000198721"/>
<feature type="compositionally biased region" description="Polar residues" evidence="1">
    <location>
        <begin position="120"/>
        <end position="132"/>
    </location>
</feature>
<feature type="region of interest" description="Disordered" evidence="1">
    <location>
        <begin position="560"/>
        <end position="579"/>
    </location>
</feature>
<feature type="compositionally biased region" description="Basic and acidic residues" evidence="1">
    <location>
        <begin position="110"/>
        <end position="119"/>
    </location>
</feature>
<protein>
    <submittedName>
        <fullName evidence="2">Protein Jumonji-like</fullName>
    </submittedName>
</protein>
<accession>A0A3P8VU55</accession>
<sequence length="882" mass="99076">MSTDRPKRNIIKKKLDISDGMPWCEERLVRKVLFLSLREFRDTHRTAHKQPRMHTRAHKNMSKNPLLYRPRKAQTHLNTHAQKKTRTTLKVTHKQQSSQKNTQPSQNMHISKESHRQEQTNRGQKPNSSQDSHTPKNRCTHTHNMQPQSAGKITYSVQQTDVQENRQKFQKKNGSTRTLRSHTTRNNLLPPDSKHTLSDKHTPGAQHKHSVKNSCTCENTRTLLTPQAPARTLRSRTPPRQSGSRLNSVSHCQSNPSASPSWSWMLQTRPQQHRPARIQYDKDAFASKRPRLQAQRKFAQSPPSSPGPPALMTLSRSSNSQHLPPVNCLTRRRPKTEDFLSFLCLRGSAALPRNMAFLASGREKEPLIIQHLTSCLPINHKTEADGKKTRTLGKTAEQREPRSLRRRTADGSSCPQTVRERTIKEKGEEQQRRRRRERMEDRKTKGAERHLLRSRQLSLQIRRTNKVPVVTRPTQQSTSSMRSASPLKPISGVGSRRSPRPFTRSSNTLKPRSNRLQETSKSHLSRQINQQLPQKQQPPLYPRTVSKLYSKPKTISTLCNSGKHLTSTPAQKPLTNGSVNMQMCENPGVQRISRRKRGLPPDTSSAPPSQVQLDKNPSKKCRGLRCTNSVDSSESHCHTDEKEAIDVKKEFDSHNGRIPGHNSKDRSQDESDQAREVKLETIGRLCDEDEVTADQLSVVSITAQEPTKNTVKLANIISNCDLHPVSEVICRQVREKQIPQIPPTLSTIPKPVTRTAVSKSVVRTATPRTSLNKAATNQVTPVCVNPKPTRTYSAKPSAKAAKKGTGADVTKCSSPASSFTIPYTQGATNNSSIGTTEDMTKNTELVGSFSSTSKGSVKSLPQTKSSTSAIKTRTSPRILLKR</sequence>
<feature type="compositionally biased region" description="Basic and acidic residues" evidence="1">
    <location>
        <begin position="646"/>
        <end position="655"/>
    </location>
</feature>
<proteinExistence type="predicted"/>
<evidence type="ECO:0000313" key="3">
    <source>
        <dbReference type="Proteomes" id="UP000265120"/>
    </source>
</evidence>
<feature type="compositionally biased region" description="Polar residues" evidence="1">
    <location>
        <begin position="860"/>
        <end position="875"/>
    </location>
</feature>
<feature type="compositionally biased region" description="Polar residues" evidence="1">
    <location>
        <begin position="472"/>
        <end position="483"/>
    </location>
</feature>
<dbReference type="OrthoDB" id="8951118at2759"/>
<feature type="compositionally biased region" description="Basic and acidic residues" evidence="1">
    <location>
        <begin position="662"/>
        <end position="673"/>
    </location>
</feature>
<dbReference type="GeneID" id="103388718"/>
<dbReference type="RefSeq" id="XP_008322065.1">
    <property type="nucleotide sequence ID" value="XM_008323843.3"/>
</dbReference>
<feature type="region of interest" description="Disordered" evidence="1">
    <location>
        <begin position="646"/>
        <end position="673"/>
    </location>
</feature>